<keyword evidence="4 5" id="KW-0472">Membrane</keyword>
<evidence type="ECO:0000256" key="1">
    <source>
        <dbReference type="ARBA" id="ARBA00004370"/>
    </source>
</evidence>
<dbReference type="InterPro" id="IPR050307">
    <property type="entry name" value="Sterol_Desaturase_Related"/>
</dbReference>
<protein>
    <recommendedName>
        <fullName evidence="6">Fatty acid hydroxylase domain-containing protein</fullName>
    </recommendedName>
</protein>
<dbReference type="GeneID" id="87827592"/>
<dbReference type="PANTHER" id="PTHR11863">
    <property type="entry name" value="STEROL DESATURASE"/>
    <property type="match status" value="1"/>
</dbReference>
<accession>A0AAN6TQR1</accession>
<dbReference type="Proteomes" id="UP001302602">
    <property type="component" value="Unassembled WGS sequence"/>
</dbReference>
<dbReference type="GO" id="GO:0005506">
    <property type="term" value="F:iron ion binding"/>
    <property type="evidence" value="ECO:0007669"/>
    <property type="project" value="InterPro"/>
</dbReference>
<keyword evidence="3 5" id="KW-1133">Transmembrane helix</keyword>
<keyword evidence="2 5" id="KW-0812">Transmembrane</keyword>
<organism evidence="7 8">
    <name type="scientific">Parathielavia appendiculata</name>
    <dbReference type="NCBI Taxonomy" id="2587402"/>
    <lineage>
        <taxon>Eukaryota</taxon>
        <taxon>Fungi</taxon>
        <taxon>Dikarya</taxon>
        <taxon>Ascomycota</taxon>
        <taxon>Pezizomycotina</taxon>
        <taxon>Sordariomycetes</taxon>
        <taxon>Sordariomycetidae</taxon>
        <taxon>Sordariales</taxon>
        <taxon>Chaetomiaceae</taxon>
        <taxon>Parathielavia</taxon>
    </lineage>
</organism>
<dbReference type="AlphaFoldDB" id="A0AAN6TQR1"/>
<evidence type="ECO:0000256" key="5">
    <source>
        <dbReference type="SAM" id="Phobius"/>
    </source>
</evidence>
<reference evidence="7" key="2">
    <citation type="submission" date="2023-05" db="EMBL/GenBank/DDBJ databases">
        <authorList>
            <consortium name="Lawrence Berkeley National Laboratory"/>
            <person name="Steindorff A."/>
            <person name="Hensen N."/>
            <person name="Bonometti L."/>
            <person name="Westerberg I."/>
            <person name="Brannstrom I.O."/>
            <person name="Guillou S."/>
            <person name="Cros-Aarteil S."/>
            <person name="Calhoun S."/>
            <person name="Haridas S."/>
            <person name="Kuo A."/>
            <person name="Mondo S."/>
            <person name="Pangilinan J."/>
            <person name="Riley R."/>
            <person name="Labutti K."/>
            <person name="Andreopoulos B."/>
            <person name="Lipzen A."/>
            <person name="Chen C."/>
            <person name="Yanf M."/>
            <person name="Daum C."/>
            <person name="Ng V."/>
            <person name="Clum A."/>
            <person name="Ohm R."/>
            <person name="Martin F."/>
            <person name="Silar P."/>
            <person name="Natvig D."/>
            <person name="Lalanne C."/>
            <person name="Gautier V."/>
            <person name="Ament-Velasquez S.L."/>
            <person name="Kruys A."/>
            <person name="Hutchinson M.I."/>
            <person name="Powell A.J."/>
            <person name="Barry K."/>
            <person name="Miller A.N."/>
            <person name="Grigoriev I.V."/>
            <person name="Debuchy R."/>
            <person name="Gladieux P."/>
            <person name="Thoren M.H."/>
            <person name="Johannesson H."/>
        </authorList>
    </citation>
    <scope>NUCLEOTIDE SEQUENCE</scope>
    <source>
        <strain evidence="7">CBS 731.68</strain>
    </source>
</reference>
<dbReference type="GO" id="GO:0016491">
    <property type="term" value="F:oxidoreductase activity"/>
    <property type="evidence" value="ECO:0007669"/>
    <property type="project" value="InterPro"/>
</dbReference>
<dbReference type="EMBL" id="MU853256">
    <property type="protein sequence ID" value="KAK4118949.1"/>
    <property type="molecule type" value="Genomic_DNA"/>
</dbReference>
<comment type="subcellular location">
    <subcellularLocation>
        <location evidence="1">Membrane</location>
    </subcellularLocation>
</comment>
<feature type="transmembrane region" description="Helical" evidence="5">
    <location>
        <begin position="58"/>
        <end position="77"/>
    </location>
</feature>
<dbReference type="Pfam" id="PF04116">
    <property type="entry name" value="FA_hydroxylase"/>
    <property type="match status" value="1"/>
</dbReference>
<keyword evidence="8" id="KW-1185">Reference proteome</keyword>
<proteinExistence type="predicted"/>
<reference evidence="7" key="1">
    <citation type="journal article" date="2023" name="Mol. Phylogenet. Evol.">
        <title>Genome-scale phylogeny and comparative genomics of the fungal order Sordariales.</title>
        <authorList>
            <person name="Hensen N."/>
            <person name="Bonometti L."/>
            <person name="Westerberg I."/>
            <person name="Brannstrom I.O."/>
            <person name="Guillou S."/>
            <person name="Cros-Aarteil S."/>
            <person name="Calhoun S."/>
            <person name="Haridas S."/>
            <person name="Kuo A."/>
            <person name="Mondo S."/>
            <person name="Pangilinan J."/>
            <person name="Riley R."/>
            <person name="LaButti K."/>
            <person name="Andreopoulos B."/>
            <person name="Lipzen A."/>
            <person name="Chen C."/>
            <person name="Yan M."/>
            <person name="Daum C."/>
            <person name="Ng V."/>
            <person name="Clum A."/>
            <person name="Steindorff A."/>
            <person name="Ohm R.A."/>
            <person name="Martin F."/>
            <person name="Silar P."/>
            <person name="Natvig D.O."/>
            <person name="Lalanne C."/>
            <person name="Gautier V."/>
            <person name="Ament-Velasquez S.L."/>
            <person name="Kruys A."/>
            <person name="Hutchinson M.I."/>
            <person name="Powell A.J."/>
            <person name="Barry K."/>
            <person name="Miller A.N."/>
            <person name="Grigoriev I.V."/>
            <person name="Debuchy R."/>
            <person name="Gladieux P."/>
            <person name="Hiltunen Thoren M."/>
            <person name="Johannesson H."/>
        </authorList>
    </citation>
    <scope>NUCLEOTIDE SEQUENCE</scope>
    <source>
        <strain evidence="7">CBS 731.68</strain>
    </source>
</reference>
<evidence type="ECO:0000259" key="6">
    <source>
        <dbReference type="Pfam" id="PF04116"/>
    </source>
</evidence>
<dbReference type="RefSeq" id="XP_062642722.1">
    <property type="nucleotide sequence ID" value="XM_062790823.1"/>
</dbReference>
<feature type="transmembrane region" description="Helical" evidence="5">
    <location>
        <begin position="18"/>
        <end position="37"/>
    </location>
</feature>
<evidence type="ECO:0000256" key="2">
    <source>
        <dbReference type="ARBA" id="ARBA00022692"/>
    </source>
</evidence>
<sequence length="283" mass="32532">MSPTAPTLVQWVAPSPAVAYWAASAFYNAIDALGLFAQHRIRPSDEECKKNLATRAAVFRHMVIYHAVATSFLLVAGEMFPPPVEKQGGAGTLEWFYFVLEKLFGWQAESSMAYCCSWALRAAYLVARQFLALVILDTWVFWCHYFEHQVPWLYRNIHSVHLQLYTPFPFGALYNHWAESIFVDGMGAMVASVVIRLTGAEQIAFFSLVTIKTVEDHAPYELPWSPFVMFARWTGAGVVYHNVHHQSWGLKTNFEIYFTWWDRWMNSTYRGTRTLQDRQGPVV</sequence>
<evidence type="ECO:0000313" key="7">
    <source>
        <dbReference type="EMBL" id="KAK4118949.1"/>
    </source>
</evidence>
<name>A0AAN6TQR1_9PEZI</name>
<evidence type="ECO:0000256" key="4">
    <source>
        <dbReference type="ARBA" id="ARBA00023136"/>
    </source>
</evidence>
<comment type="caution">
    <text evidence="7">The sequence shown here is derived from an EMBL/GenBank/DDBJ whole genome shotgun (WGS) entry which is preliminary data.</text>
</comment>
<dbReference type="InterPro" id="IPR006694">
    <property type="entry name" value="Fatty_acid_hydroxylase"/>
</dbReference>
<evidence type="ECO:0000313" key="8">
    <source>
        <dbReference type="Proteomes" id="UP001302602"/>
    </source>
</evidence>
<dbReference type="GO" id="GO:0008610">
    <property type="term" value="P:lipid biosynthetic process"/>
    <property type="evidence" value="ECO:0007669"/>
    <property type="project" value="InterPro"/>
</dbReference>
<evidence type="ECO:0000256" key="3">
    <source>
        <dbReference type="ARBA" id="ARBA00022989"/>
    </source>
</evidence>
<feature type="domain" description="Fatty acid hydroxylase" evidence="6">
    <location>
        <begin position="130"/>
        <end position="266"/>
    </location>
</feature>
<dbReference type="GO" id="GO:0016020">
    <property type="term" value="C:membrane"/>
    <property type="evidence" value="ECO:0007669"/>
    <property type="project" value="UniProtKB-SubCell"/>
</dbReference>
<gene>
    <name evidence="7" type="ORF">N657DRAFT_627638</name>
</gene>